<dbReference type="RefSeq" id="WP_381445778.1">
    <property type="nucleotide sequence ID" value="NZ_JBHSNP010000027.1"/>
</dbReference>
<sequence length="246" mass="28520">MDALEKRLRDELLRDLNVKLLETAKWSIPIQVVDIEYETVKRTKMDILMKMLLVAFRTSQFTSAEELSEMLVVEPLFIEDIIERMVRAGMIVNSGGVYSLTETGKQQFEAGIYVQPPEMEESTVHYSPSHGRFIVGETTDSAGEAYRHAVDSRKLNEFKEDEWREALDQLDVAYTDGNVQLVVQSITAVNELEKKSAPCIEFRLHQTADDRLYARVWNTMTGEWDETLENQIMERELTEWREKYLG</sequence>
<name>A0ABW0U0V0_9BACL</name>
<evidence type="ECO:0000313" key="1">
    <source>
        <dbReference type="EMBL" id="MFC5604233.1"/>
    </source>
</evidence>
<evidence type="ECO:0000313" key="2">
    <source>
        <dbReference type="Proteomes" id="UP001596071"/>
    </source>
</evidence>
<protein>
    <submittedName>
        <fullName evidence="1">Uncharacterized protein</fullName>
    </submittedName>
</protein>
<reference evidence="2" key="1">
    <citation type="journal article" date="2019" name="Int. J. Syst. Evol. Microbiol.">
        <title>The Global Catalogue of Microorganisms (GCM) 10K type strain sequencing project: providing services to taxonomists for standard genome sequencing and annotation.</title>
        <authorList>
            <consortium name="The Broad Institute Genomics Platform"/>
            <consortium name="The Broad Institute Genome Sequencing Center for Infectious Disease"/>
            <person name="Wu L."/>
            <person name="Ma J."/>
        </authorList>
    </citation>
    <scope>NUCLEOTIDE SEQUENCE [LARGE SCALE GENOMIC DNA]</scope>
    <source>
        <strain evidence="2">KACC 11299</strain>
    </source>
</reference>
<gene>
    <name evidence="1" type="ORF">ACFPTP_13470</name>
</gene>
<comment type="caution">
    <text evidence="1">The sequence shown here is derived from an EMBL/GenBank/DDBJ whole genome shotgun (WGS) entry which is preliminary data.</text>
</comment>
<organism evidence="1 2">
    <name type="scientific">Sporosarcina koreensis</name>
    <dbReference type="NCBI Taxonomy" id="334735"/>
    <lineage>
        <taxon>Bacteria</taxon>
        <taxon>Bacillati</taxon>
        <taxon>Bacillota</taxon>
        <taxon>Bacilli</taxon>
        <taxon>Bacillales</taxon>
        <taxon>Caryophanaceae</taxon>
        <taxon>Sporosarcina</taxon>
    </lineage>
</organism>
<keyword evidence="2" id="KW-1185">Reference proteome</keyword>
<dbReference type="EMBL" id="JBHSNP010000027">
    <property type="protein sequence ID" value="MFC5604233.1"/>
    <property type="molecule type" value="Genomic_DNA"/>
</dbReference>
<accession>A0ABW0U0V0</accession>
<dbReference type="Proteomes" id="UP001596071">
    <property type="component" value="Unassembled WGS sequence"/>
</dbReference>
<proteinExistence type="predicted"/>